<reference evidence="1" key="2">
    <citation type="submission" date="2020-09" db="EMBL/GenBank/DDBJ databases">
        <authorList>
            <person name="Sun Q."/>
            <person name="Zhou Y."/>
        </authorList>
    </citation>
    <scope>NUCLEOTIDE SEQUENCE</scope>
    <source>
        <strain evidence="1">CGMCC 1.15254</strain>
    </source>
</reference>
<evidence type="ECO:0000313" key="1">
    <source>
        <dbReference type="EMBL" id="GGF57152.1"/>
    </source>
</evidence>
<evidence type="ECO:0000313" key="2">
    <source>
        <dbReference type="Proteomes" id="UP000632498"/>
    </source>
</evidence>
<keyword evidence="2" id="KW-1185">Reference proteome</keyword>
<accession>A0A917BUV8</accession>
<gene>
    <name evidence="1" type="ORF">GCM10011332_08250</name>
</gene>
<dbReference type="EMBL" id="BMHV01000004">
    <property type="protein sequence ID" value="GGF57152.1"/>
    <property type="molecule type" value="Genomic_DNA"/>
</dbReference>
<organism evidence="1 2">
    <name type="scientific">Terasakiella brassicae</name>
    <dbReference type="NCBI Taxonomy" id="1634917"/>
    <lineage>
        <taxon>Bacteria</taxon>
        <taxon>Pseudomonadati</taxon>
        <taxon>Pseudomonadota</taxon>
        <taxon>Alphaproteobacteria</taxon>
        <taxon>Rhodospirillales</taxon>
        <taxon>Terasakiellaceae</taxon>
        <taxon>Terasakiella</taxon>
    </lineage>
</organism>
<dbReference type="Proteomes" id="UP000632498">
    <property type="component" value="Unassembled WGS sequence"/>
</dbReference>
<proteinExistence type="predicted"/>
<comment type="caution">
    <text evidence="1">The sequence shown here is derived from an EMBL/GenBank/DDBJ whole genome shotgun (WGS) entry which is preliminary data.</text>
</comment>
<protein>
    <submittedName>
        <fullName evidence="1">Uncharacterized protein</fullName>
    </submittedName>
</protein>
<dbReference type="AlphaFoldDB" id="A0A917BUV8"/>
<name>A0A917BUV8_9PROT</name>
<dbReference type="RefSeq" id="WP_028879217.1">
    <property type="nucleotide sequence ID" value="NZ_BMHV01000004.1"/>
</dbReference>
<reference evidence="1" key="1">
    <citation type="journal article" date="2014" name="Int. J. Syst. Evol. Microbiol.">
        <title>Complete genome sequence of Corynebacterium casei LMG S-19264T (=DSM 44701T), isolated from a smear-ripened cheese.</title>
        <authorList>
            <consortium name="US DOE Joint Genome Institute (JGI-PGF)"/>
            <person name="Walter F."/>
            <person name="Albersmeier A."/>
            <person name="Kalinowski J."/>
            <person name="Ruckert C."/>
        </authorList>
    </citation>
    <scope>NUCLEOTIDE SEQUENCE</scope>
    <source>
        <strain evidence="1">CGMCC 1.15254</strain>
    </source>
</reference>
<sequence length="92" mass="10965">MIIADTDLPLYMVIQKFLVANNLIRSWSDLTAQVQRSRTYFSTLRRTKSNPSGEVWVAMQNFLSELTKNCRNETLKRWLRHYIRQIEMEIGQ</sequence>